<dbReference type="Proteomes" id="UP000001929">
    <property type="component" value="Chromosome"/>
</dbReference>
<dbReference type="STRING" id="269796.Rru_A0495"/>
<dbReference type="EnsemblBacteria" id="ABC21300">
    <property type="protein sequence ID" value="ABC21300"/>
    <property type="gene ID" value="Rru_A0495"/>
</dbReference>
<dbReference type="AlphaFoldDB" id="Q2RX45"/>
<keyword evidence="1" id="KW-1133">Transmembrane helix</keyword>
<dbReference type="HOGENOM" id="CLU_2156405_0_0_5"/>
<proteinExistence type="predicted"/>
<name>Q2RX45_RHORT</name>
<protein>
    <submittedName>
        <fullName evidence="2">Uncharacterized protein</fullName>
    </submittedName>
</protein>
<dbReference type="KEGG" id="rru:Rru_A0495"/>
<sequence length="111" mass="12483">MAPAYCEIWSRAKSIRESRDGAGCDRIPGRGVTGAQADVLPCNKRIQKMDILIIIELVLFFGGVIGLCLWQLYTLHRPSTNEAPSGPPAWWQFPRHLNRALDLLIIAKNRK</sequence>
<keyword evidence="1" id="KW-0812">Transmembrane</keyword>
<accession>Q2RX45</accession>
<evidence type="ECO:0000313" key="2">
    <source>
        <dbReference type="EMBL" id="ABC21300.1"/>
    </source>
</evidence>
<reference evidence="2 3" key="1">
    <citation type="journal article" date="2011" name="Stand. Genomic Sci.">
        <title>Complete genome sequence of Rhodospirillum rubrum type strain (S1).</title>
        <authorList>
            <person name="Munk A.C."/>
            <person name="Copeland A."/>
            <person name="Lucas S."/>
            <person name="Lapidus A."/>
            <person name="Del Rio T.G."/>
            <person name="Barry K."/>
            <person name="Detter J.C."/>
            <person name="Hammon N."/>
            <person name="Israni S."/>
            <person name="Pitluck S."/>
            <person name="Brettin T."/>
            <person name="Bruce D."/>
            <person name="Han C."/>
            <person name="Tapia R."/>
            <person name="Gilna P."/>
            <person name="Schmutz J."/>
            <person name="Larimer F."/>
            <person name="Land M."/>
            <person name="Kyrpides N.C."/>
            <person name="Mavromatis K."/>
            <person name="Richardson P."/>
            <person name="Rohde M."/>
            <person name="Goker M."/>
            <person name="Klenk H.P."/>
            <person name="Zhang Y."/>
            <person name="Roberts G.P."/>
            <person name="Reslewic S."/>
            <person name="Schwartz D.C."/>
        </authorList>
    </citation>
    <scope>NUCLEOTIDE SEQUENCE [LARGE SCALE GENOMIC DNA]</scope>
    <source>
        <strain evidence="3">ATCC 11170 / ATH 1.1.1 / DSM 467 / LMG 4362 / NCIMB 8255 / S1</strain>
    </source>
</reference>
<evidence type="ECO:0000313" key="3">
    <source>
        <dbReference type="Proteomes" id="UP000001929"/>
    </source>
</evidence>
<organism evidence="2 3">
    <name type="scientific">Rhodospirillum rubrum (strain ATCC 11170 / ATH 1.1.1 / DSM 467 / LMG 4362 / NCIMB 8255 / S1)</name>
    <dbReference type="NCBI Taxonomy" id="269796"/>
    <lineage>
        <taxon>Bacteria</taxon>
        <taxon>Pseudomonadati</taxon>
        <taxon>Pseudomonadota</taxon>
        <taxon>Alphaproteobacteria</taxon>
        <taxon>Rhodospirillales</taxon>
        <taxon>Rhodospirillaceae</taxon>
        <taxon>Rhodospirillum</taxon>
    </lineage>
</organism>
<gene>
    <name evidence="2" type="ordered locus">Rru_A0495</name>
</gene>
<keyword evidence="1" id="KW-0472">Membrane</keyword>
<dbReference type="PATRIC" id="fig|269796.9.peg.551"/>
<evidence type="ECO:0000256" key="1">
    <source>
        <dbReference type="SAM" id="Phobius"/>
    </source>
</evidence>
<keyword evidence="3" id="KW-1185">Reference proteome</keyword>
<feature type="transmembrane region" description="Helical" evidence="1">
    <location>
        <begin position="51"/>
        <end position="73"/>
    </location>
</feature>
<dbReference type="EMBL" id="CP000230">
    <property type="protein sequence ID" value="ABC21300.1"/>
    <property type="molecule type" value="Genomic_DNA"/>
</dbReference>